<dbReference type="AlphaFoldDB" id="A0A9D1IM65"/>
<dbReference type="InterPro" id="IPR011659">
    <property type="entry name" value="WD40"/>
</dbReference>
<dbReference type="Pfam" id="PF07676">
    <property type="entry name" value="PD40"/>
    <property type="match status" value="2"/>
</dbReference>
<keyword evidence="2" id="KW-0732">Signal</keyword>
<dbReference type="PANTHER" id="PTHR36842">
    <property type="entry name" value="PROTEIN TOLB HOMOLOG"/>
    <property type="match status" value="1"/>
</dbReference>
<comment type="caution">
    <text evidence="3">The sequence shown here is derived from an EMBL/GenBank/DDBJ whole genome shotgun (WGS) entry which is preliminary data.</text>
</comment>
<dbReference type="Gene3D" id="2.120.10.30">
    <property type="entry name" value="TolB, C-terminal domain"/>
    <property type="match status" value="2"/>
</dbReference>
<dbReference type="SUPFAM" id="SSF82171">
    <property type="entry name" value="DPP6 N-terminal domain-like"/>
    <property type="match status" value="1"/>
</dbReference>
<organism evidence="3 4">
    <name type="scientific">Candidatus Limisoma intestinavium</name>
    <dbReference type="NCBI Taxonomy" id="2840856"/>
    <lineage>
        <taxon>Bacteria</taxon>
        <taxon>Pseudomonadati</taxon>
        <taxon>Bacteroidota</taxon>
        <taxon>Bacteroidia</taxon>
        <taxon>Bacteroidales</taxon>
        <taxon>Candidatus Limisoma</taxon>
    </lineage>
</organism>
<gene>
    <name evidence="3" type="ORF">IAD18_08370</name>
</gene>
<accession>A0A9D1IM65</accession>
<reference evidence="3" key="2">
    <citation type="journal article" date="2021" name="PeerJ">
        <title>Extensive microbial diversity within the chicken gut microbiome revealed by metagenomics and culture.</title>
        <authorList>
            <person name="Gilroy R."/>
            <person name="Ravi A."/>
            <person name="Getino M."/>
            <person name="Pursley I."/>
            <person name="Horton D.L."/>
            <person name="Alikhan N.F."/>
            <person name="Baker D."/>
            <person name="Gharbi K."/>
            <person name="Hall N."/>
            <person name="Watson M."/>
            <person name="Adriaenssens E.M."/>
            <person name="Foster-Nyarko E."/>
            <person name="Jarju S."/>
            <person name="Secka A."/>
            <person name="Antonio M."/>
            <person name="Oren A."/>
            <person name="Chaudhuri R.R."/>
            <person name="La Ragione R."/>
            <person name="Hildebrand F."/>
            <person name="Pallen M.J."/>
        </authorList>
    </citation>
    <scope>NUCLEOTIDE SEQUENCE</scope>
    <source>
        <strain evidence="3">17073</strain>
    </source>
</reference>
<dbReference type="Proteomes" id="UP000824076">
    <property type="component" value="Unassembled WGS sequence"/>
</dbReference>
<evidence type="ECO:0000256" key="2">
    <source>
        <dbReference type="SAM" id="SignalP"/>
    </source>
</evidence>
<comment type="similarity">
    <text evidence="1">Belongs to the TolB family.</text>
</comment>
<dbReference type="InterPro" id="IPR011042">
    <property type="entry name" value="6-blade_b-propeller_TolB-like"/>
</dbReference>
<sequence length="303" mass="32227">MKKLLFSVMFLCSSSIGFAQLLEVASTEKVNLPEGTAAAEATISPAGDYLLLSDFKKQGLQTYNLTTGELTTVTTASVSKPQISADGKTIVFRQNVIGSDRLKRSSLQTVNLQTGEAKTLVAPTRDLQSAIVGNTVMSVEKRTVRATALNAGKADNSRPVAFIERGQLMISKNGKVETLSPNGQAGQSYLWPSVSPDGKKVVYYLAATGAFTCNIDGSNVQYLGTIRAPKWYNNDIVVGMHDTDNGEFVTASEIVAASADGKTKQVLSGNETIAMYPSATADGSKIVFTTSTGEAYIINVKTK</sequence>
<name>A0A9D1IM65_9BACT</name>
<evidence type="ECO:0000313" key="4">
    <source>
        <dbReference type="Proteomes" id="UP000824076"/>
    </source>
</evidence>
<feature type="signal peptide" evidence="2">
    <location>
        <begin position="1"/>
        <end position="19"/>
    </location>
</feature>
<evidence type="ECO:0000313" key="3">
    <source>
        <dbReference type="EMBL" id="HIU39663.1"/>
    </source>
</evidence>
<proteinExistence type="inferred from homology"/>
<reference evidence="3" key="1">
    <citation type="submission" date="2020-10" db="EMBL/GenBank/DDBJ databases">
        <authorList>
            <person name="Gilroy R."/>
        </authorList>
    </citation>
    <scope>NUCLEOTIDE SEQUENCE</scope>
    <source>
        <strain evidence="3">17073</strain>
    </source>
</reference>
<feature type="chain" id="PRO_5038393435" evidence="2">
    <location>
        <begin position="20"/>
        <end position="303"/>
    </location>
</feature>
<dbReference type="EMBL" id="DVMS01000235">
    <property type="protein sequence ID" value="HIU39663.1"/>
    <property type="molecule type" value="Genomic_DNA"/>
</dbReference>
<evidence type="ECO:0000256" key="1">
    <source>
        <dbReference type="ARBA" id="ARBA00009820"/>
    </source>
</evidence>
<protein>
    <submittedName>
        <fullName evidence="3">PD40 domain-containing protein</fullName>
    </submittedName>
</protein>